<dbReference type="Pfam" id="PF13692">
    <property type="entry name" value="Glyco_trans_1_4"/>
    <property type="match status" value="1"/>
</dbReference>
<dbReference type="SUPFAM" id="SSF53756">
    <property type="entry name" value="UDP-Glycosyltransferase/glycogen phosphorylase"/>
    <property type="match status" value="1"/>
</dbReference>
<dbReference type="EMBL" id="MELI01000088">
    <property type="protein sequence ID" value="OFW32708.1"/>
    <property type="molecule type" value="Genomic_DNA"/>
</dbReference>
<gene>
    <name evidence="4" type="ORF">A2074_03110</name>
</gene>
<evidence type="ECO:0000313" key="5">
    <source>
        <dbReference type="Proteomes" id="UP000178086"/>
    </source>
</evidence>
<proteinExistence type="predicted"/>
<protein>
    <recommendedName>
        <fullName evidence="3">Glycosyltransferase subfamily 4-like N-terminal domain-containing protein</fullName>
    </recommendedName>
</protein>
<reference evidence="4 5" key="1">
    <citation type="journal article" date="2016" name="Nat. Commun.">
        <title>Thousands of microbial genomes shed light on interconnected biogeochemical processes in an aquifer system.</title>
        <authorList>
            <person name="Anantharaman K."/>
            <person name="Brown C.T."/>
            <person name="Hug L.A."/>
            <person name="Sharon I."/>
            <person name="Castelle C.J."/>
            <person name="Probst A.J."/>
            <person name="Thomas B.C."/>
            <person name="Singh A."/>
            <person name="Wilkins M.J."/>
            <person name="Karaoz U."/>
            <person name="Brodie E.L."/>
            <person name="Williams K.H."/>
            <person name="Hubbard S.S."/>
            <person name="Banfield J.F."/>
        </authorList>
    </citation>
    <scope>NUCLEOTIDE SEQUENCE [LARGE SCALE GENOMIC DNA]</scope>
</reference>
<dbReference type="Gene3D" id="3.40.50.2000">
    <property type="entry name" value="Glycogen Phosphorylase B"/>
    <property type="match status" value="2"/>
</dbReference>
<dbReference type="PANTHER" id="PTHR45947:SF15">
    <property type="entry name" value="TEICHURONIC ACID BIOSYNTHESIS GLYCOSYLTRANSFERASE TUAC-RELATED"/>
    <property type="match status" value="1"/>
</dbReference>
<dbReference type="GO" id="GO:0016757">
    <property type="term" value="F:glycosyltransferase activity"/>
    <property type="evidence" value="ECO:0007669"/>
    <property type="project" value="UniProtKB-KW"/>
</dbReference>
<evidence type="ECO:0000259" key="3">
    <source>
        <dbReference type="Pfam" id="PF13439"/>
    </source>
</evidence>
<keyword evidence="2" id="KW-0808">Transferase</keyword>
<dbReference type="AlphaFoldDB" id="A0A1F2UI89"/>
<sequence>MKQHLLILIKYLNRARYKPYLVVSNDPYMLEHLDRLNIEYVVVPELATANKLSVGGVVKKIEAFARDKERVINLIHSHDYQGCFVAAQVAKSLNVPHICTVHTVEDAYSPKKKGLLSVANNKIAAMPDMLIAVSEAIEQSVTAFNKVQIIHSGIEADRFGETLDTEHLFRELNVSKENKLVGAVTRLSPEKGNSVFIDAAAVLANKFPDMHFIITGDGDEGEKLKKQVASHGLTQRFHFLGFRRDVAHILKSLEVVVIPNLASNIPMILLEALACKRPVVATDVAGVREVAGESCVDFVKPGDSGALAAAIEAVLASKLKSMSKVQTGQKLVQDKFTVLHMMKPTELIYMEVAR</sequence>
<name>A0A1F2UI89_9ACTN</name>
<evidence type="ECO:0000256" key="1">
    <source>
        <dbReference type="ARBA" id="ARBA00022676"/>
    </source>
</evidence>
<evidence type="ECO:0000256" key="2">
    <source>
        <dbReference type="ARBA" id="ARBA00022679"/>
    </source>
</evidence>
<dbReference type="InterPro" id="IPR050194">
    <property type="entry name" value="Glycosyltransferase_grp1"/>
</dbReference>
<dbReference type="Proteomes" id="UP000178086">
    <property type="component" value="Unassembled WGS sequence"/>
</dbReference>
<dbReference type="CDD" id="cd03801">
    <property type="entry name" value="GT4_PimA-like"/>
    <property type="match status" value="1"/>
</dbReference>
<organism evidence="4 5">
    <name type="scientific">Candidatus Aquicultor primus</name>
    <dbReference type="NCBI Taxonomy" id="1797195"/>
    <lineage>
        <taxon>Bacteria</taxon>
        <taxon>Bacillati</taxon>
        <taxon>Actinomycetota</taxon>
        <taxon>Candidatus Aquicultoria</taxon>
        <taxon>Candidatus Aquicultorales</taxon>
        <taxon>Candidatus Aquicultoraceae</taxon>
        <taxon>Candidatus Aquicultor</taxon>
    </lineage>
</organism>
<evidence type="ECO:0000313" key="4">
    <source>
        <dbReference type="EMBL" id="OFW32708.1"/>
    </source>
</evidence>
<dbReference type="Pfam" id="PF13439">
    <property type="entry name" value="Glyco_transf_4"/>
    <property type="match status" value="1"/>
</dbReference>
<accession>A0A1F2UI89</accession>
<dbReference type="InterPro" id="IPR028098">
    <property type="entry name" value="Glyco_trans_4-like_N"/>
</dbReference>
<dbReference type="GO" id="GO:1901137">
    <property type="term" value="P:carbohydrate derivative biosynthetic process"/>
    <property type="evidence" value="ECO:0007669"/>
    <property type="project" value="UniProtKB-ARBA"/>
</dbReference>
<dbReference type="PANTHER" id="PTHR45947">
    <property type="entry name" value="SULFOQUINOVOSYL TRANSFERASE SQD2"/>
    <property type="match status" value="1"/>
</dbReference>
<keyword evidence="1" id="KW-0328">Glycosyltransferase</keyword>
<comment type="caution">
    <text evidence="4">The sequence shown here is derived from an EMBL/GenBank/DDBJ whole genome shotgun (WGS) entry which is preliminary data.</text>
</comment>
<feature type="domain" description="Glycosyltransferase subfamily 4-like N-terminal" evidence="3">
    <location>
        <begin position="3"/>
        <end position="158"/>
    </location>
</feature>